<accession>A0A9P8N6F8</accession>
<name>A0A9P8N6F8_9HYPO</name>
<keyword evidence="4" id="KW-0833">Ubl conjugation pathway</keyword>
<evidence type="ECO:0000256" key="4">
    <source>
        <dbReference type="ARBA" id="ARBA00022786"/>
    </source>
</evidence>
<keyword evidence="5" id="KW-0378">Hydrolase</keyword>
<proteinExistence type="predicted"/>
<keyword evidence="3" id="KW-0645">Protease</keyword>
<dbReference type="EC" id="3.4.19.12" evidence="2"/>
<dbReference type="GO" id="GO:0004843">
    <property type="term" value="F:cysteine-type deubiquitinase activity"/>
    <property type="evidence" value="ECO:0007669"/>
    <property type="project" value="UniProtKB-EC"/>
</dbReference>
<reference evidence="8" key="1">
    <citation type="submission" date="2021-09" db="EMBL/GenBank/DDBJ databases">
        <title>A high-quality genome of the endoparasitic fungus Hirsutella rhossiliensis with a comparison of Hirsutella genomes reveals transposable elements contributing to genome size variation.</title>
        <authorList>
            <person name="Lin R."/>
            <person name="Jiao Y."/>
            <person name="Sun X."/>
            <person name="Ling J."/>
            <person name="Xie B."/>
            <person name="Cheng X."/>
        </authorList>
    </citation>
    <scope>NUCLEOTIDE SEQUENCE</scope>
    <source>
        <strain evidence="8">HR02</strain>
    </source>
</reference>
<keyword evidence="6" id="KW-0788">Thiol protease</keyword>
<evidence type="ECO:0000256" key="5">
    <source>
        <dbReference type="ARBA" id="ARBA00022801"/>
    </source>
</evidence>
<evidence type="ECO:0000256" key="6">
    <source>
        <dbReference type="ARBA" id="ARBA00022807"/>
    </source>
</evidence>
<dbReference type="InterPro" id="IPR051346">
    <property type="entry name" value="OTU_Deubiquitinase"/>
</dbReference>
<evidence type="ECO:0000259" key="7">
    <source>
        <dbReference type="Pfam" id="PF12340"/>
    </source>
</evidence>
<gene>
    <name evidence="8" type="ORF">HRG_00332</name>
</gene>
<evidence type="ECO:0000256" key="3">
    <source>
        <dbReference type="ARBA" id="ARBA00022670"/>
    </source>
</evidence>
<feature type="domain" description="DUF3638" evidence="7">
    <location>
        <begin position="39"/>
        <end position="203"/>
    </location>
</feature>
<keyword evidence="9" id="KW-1185">Reference proteome</keyword>
<dbReference type="GO" id="GO:0006508">
    <property type="term" value="P:proteolysis"/>
    <property type="evidence" value="ECO:0007669"/>
    <property type="project" value="UniProtKB-KW"/>
</dbReference>
<comment type="catalytic activity">
    <reaction evidence="1">
        <text>Thiol-dependent hydrolysis of ester, thioester, amide, peptide and isopeptide bonds formed by the C-terminal Gly of ubiquitin (a 76-residue protein attached to proteins as an intracellular targeting signal).</text>
        <dbReference type="EC" id="3.4.19.12"/>
    </reaction>
</comment>
<dbReference type="Gene3D" id="3.40.50.300">
    <property type="entry name" value="P-loop containing nucleotide triphosphate hydrolases"/>
    <property type="match status" value="1"/>
</dbReference>
<dbReference type="PANTHER" id="PTHR13367:SF33">
    <property type="entry name" value="P-LOOP CONTAINING NUCLEOSIDE TRIPHOSPHATE HYDROLASE PROTEIN"/>
    <property type="match status" value="1"/>
</dbReference>
<organism evidence="8 9">
    <name type="scientific">Hirsutella rhossiliensis</name>
    <dbReference type="NCBI Taxonomy" id="111463"/>
    <lineage>
        <taxon>Eukaryota</taxon>
        <taxon>Fungi</taxon>
        <taxon>Dikarya</taxon>
        <taxon>Ascomycota</taxon>
        <taxon>Pezizomycotina</taxon>
        <taxon>Sordariomycetes</taxon>
        <taxon>Hypocreomycetidae</taxon>
        <taxon>Hypocreales</taxon>
        <taxon>Ophiocordycipitaceae</taxon>
        <taxon>Hirsutella</taxon>
    </lineage>
</organism>
<dbReference type="Pfam" id="PF12340">
    <property type="entry name" value="DUF3638"/>
    <property type="match status" value="1"/>
</dbReference>
<comment type="caution">
    <text evidence="8">The sequence shown here is derived from an EMBL/GenBank/DDBJ whole genome shotgun (WGS) entry which is preliminary data.</text>
</comment>
<evidence type="ECO:0000313" key="9">
    <source>
        <dbReference type="Proteomes" id="UP000824596"/>
    </source>
</evidence>
<evidence type="ECO:0000256" key="1">
    <source>
        <dbReference type="ARBA" id="ARBA00000707"/>
    </source>
</evidence>
<evidence type="ECO:0000256" key="2">
    <source>
        <dbReference type="ARBA" id="ARBA00012759"/>
    </source>
</evidence>
<dbReference type="GeneID" id="68349461"/>
<evidence type="ECO:0000313" key="8">
    <source>
        <dbReference type="EMBL" id="KAH0967690.1"/>
    </source>
</evidence>
<sequence length="208" mass="23313">MKELGQILTRFTNSPKPLWQQYGKDLIQSHNALRELGGHNNWDPIQFPDWLLLEIESNILIRREQIEVAKAIISPPSSSNSVLQLNMGRGKTSCIVPMVVAVLADSKQLCRLIVPKALLRQTAQTLQSKIGGLLGREMKHIPFSRRTPSGLGMQKLYVELHRDTLGRSGVILAIPEHILSYKLSGFQKLADSKLEEAREMMGTLIVGR</sequence>
<dbReference type="AlphaFoldDB" id="A0A9P8N6F8"/>
<dbReference type="OrthoDB" id="3182339at2759"/>
<dbReference type="EMBL" id="JAIZPD010000001">
    <property type="protein sequence ID" value="KAH0967690.1"/>
    <property type="molecule type" value="Genomic_DNA"/>
</dbReference>
<dbReference type="InterPro" id="IPR027417">
    <property type="entry name" value="P-loop_NTPase"/>
</dbReference>
<dbReference type="InterPro" id="IPR022099">
    <property type="entry name" value="DUF3638"/>
</dbReference>
<dbReference type="PANTHER" id="PTHR13367">
    <property type="entry name" value="UBIQUITIN THIOESTERASE"/>
    <property type="match status" value="1"/>
</dbReference>
<dbReference type="RefSeq" id="XP_044725203.1">
    <property type="nucleotide sequence ID" value="XM_044858803.1"/>
</dbReference>
<dbReference type="Proteomes" id="UP000824596">
    <property type="component" value="Unassembled WGS sequence"/>
</dbReference>
<protein>
    <recommendedName>
        <fullName evidence="2">ubiquitinyl hydrolase 1</fullName>
        <ecNumber evidence="2">3.4.19.12</ecNumber>
    </recommendedName>
</protein>
<dbReference type="SUPFAM" id="SSF52540">
    <property type="entry name" value="P-loop containing nucleoside triphosphate hydrolases"/>
    <property type="match status" value="1"/>
</dbReference>